<comment type="caution">
    <text evidence="2">The sequence shown here is derived from an EMBL/GenBank/DDBJ whole genome shotgun (WGS) entry which is preliminary data.</text>
</comment>
<feature type="region of interest" description="Disordered" evidence="1">
    <location>
        <begin position="1"/>
        <end position="24"/>
    </location>
</feature>
<accession>A0A401W520</accession>
<evidence type="ECO:0000256" key="1">
    <source>
        <dbReference type="SAM" id="MobiDB-lite"/>
    </source>
</evidence>
<evidence type="ECO:0000313" key="3">
    <source>
        <dbReference type="Proteomes" id="UP000286746"/>
    </source>
</evidence>
<reference evidence="2 3" key="1">
    <citation type="submission" date="2018-11" db="EMBL/GenBank/DDBJ databases">
        <title>Whole genome sequence of Streptomyces paromomycinus NBRC 15454(T).</title>
        <authorList>
            <person name="Komaki H."/>
            <person name="Tamura T."/>
        </authorList>
    </citation>
    <scope>NUCLEOTIDE SEQUENCE [LARGE SCALE GENOMIC DNA]</scope>
    <source>
        <strain evidence="2 3">NBRC 15454</strain>
    </source>
</reference>
<sequence length="166" mass="18696">MTAERGTQVGDQLTTPEKVKDPSTDLLRLSSGECVIEFAKCPAIQTHRSKFVEQETIEKPVTSVPGEEPKVLEFRRRRFAPHDVSPSACLHQPPRPVESERHLWLGHPVPRLDVDHDRTVLADQKVVRNVFANLSFHLGFQQEGLGKDAADGWVEVVKQQSSKFKP</sequence>
<protein>
    <submittedName>
        <fullName evidence="2">Uncharacterized protein</fullName>
    </submittedName>
</protein>
<organism evidence="2 3">
    <name type="scientific">Streptomyces paromomycinus</name>
    <name type="common">Streptomyces rimosus subsp. paromomycinus</name>
    <dbReference type="NCBI Taxonomy" id="92743"/>
    <lineage>
        <taxon>Bacteria</taxon>
        <taxon>Bacillati</taxon>
        <taxon>Actinomycetota</taxon>
        <taxon>Actinomycetes</taxon>
        <taxon>Kitasatosporales</taxon>
        <taxon>Streptomycetaceae</taxon>
        <taxon>Streptomyces</taxon>
    </lineage>
</organism>
<keyword evidence="3" id="KW-1185">Reference proteome</keyword>
<dbReference type="Proteomes" id="UP000286746">
    <property type="component" value="Unassembled WGS sequence"/>
</dbReference>
<evidence type="ECO:0000313" key="2">
    <source>
        <dbReference type="EMBL" id="GCD44396.1"/>
    </source>
</evidence>
<proteinExistence type="predicted"/>
<dbReference type="AlphaFoldDB" id="A0A401W520"/>
<gene>
    <name evidence="2" type="ORF">GKJPGBOP_04092</name>
</gene>
<name>A0A401W520_STREY</name>
<dbReference type="EMBL" id="BHZD01000001">
    <property type="protein sequence ID" value="GCD44396.1"/>
    <property type="molecule type" value="Genomic_DNA"/>
</dbReference>